<dbReference type="AlphaFoldDB" id="W7CRA4"/>
<feature type="compositionally biased region" description="Basic and acidic residues" evidence="1">
    <location>
        <begin position="46"/>
        <end position="60"/>
    </location>
</feature>
<name>W7CRA4_9LIST</name>
<reference evidence="2 3" key="1">
    <citation type="submission" date="2012-12" db="EMBL/GenBank/DDBJ databases">
        <title>Novel taxa of Listeriaceae from agricultural environments in the United States.</title>
        <authorList>
            <person name="den Bakker H.C."/>
            <person name="Allred A."/>
            <person name="Warchocki S."/>
            <person name="Wright E.M."/>
            <person name="Burrell A."/>
            <person name="Nightingale K.K."/>
            <person name="Kephart D."/>
            <person name="Wiedmann M."/>
        </authorList>
    </citation>
    <scope>NUCLEOTIDE SEQUENCE [LARGE SCALE GENOMIC DNA]</scope>
    <source>
        <strain evidence="2 3">FSL F6-1037</strain>
    </source>
</reference>
<dbReference type="Proteomes" id="UP000019243">
    <property type="component" value="Unassembled WGS sequence"/>
</dbReference>
<dbReference type="OrthoDB" id="41445at2"/>
<protein>
    <submittedName>
        <fullName evidence="2">Uncharacterized protein</fullName>
    </submittedName>
</protein>
<feature type="region of interest" description="Disordered" evidence="1">
    <location>
        <begin position="77"/>
        <end position="98"/>
    </location>
</feature>
<keyword evidence="3" id="KW-1185">Reference proteome</keyword>
<accession>W7CRA4</accession>
<comment type="caution">
    <text evidence="2">The sequence shown here is derived from an EMBL/GenBank/DDBJ whole genome shotgun (WGS) entry which is preliminary data.</text>
</comment>
<dbReference type="RefSeq" id="WP_035312737.1">
    <property type="nucleotide sequence ID" value="NZ_AODH01000001.1"/>
</dbReference>
<sequence>MKNTPAKLYNTAKKKGIKVKNRHTNQKWRKVKSNLSRTGKPYSSKDLIDSKGTKQRRYYDGKGNASMDIDYRHSLGKHQKHVKFPHRHYWTGKSRSGH</sequence>
<dbReference type="STRING" id="1265861.BCAMP_00155"/>
<evidence type="ECO:0000256" key="1">
    <source>
        <dbReference type="SAM" id="MobiDB-lite"/>
    </source>
</evidence>
<organism evidence="2 3">
    <name type="scientific">Brochothrix campestris FSL F6-1037</name>
    <dbReference type="NCBI Taxonomy" id="1265861"/>
    <lineage>
        <taxon>Bacteria</taxon>
        <taxon>Bacillati</taxon>
        <taxon>Bacillota</taxon>
        <taxon>Bacilli</taxon>
        <taxon>Bacillales</taxon>
        <taxon>Listeriaceae</taxon>
        <taxon>Brochothrix</taxon>
    </lineage>
</organism>
<dbReference type="EMBL" id="AODH01000001">
    <property type="protein sequence ID" value="EUJ42164.1"/>
    <property type="molecule type" value="Genomic_DNA"/>
</dbReference>
<gene>
    <name evidence="2" type="ORF">BCAMP_00155</name>
</gene>
<evidence type="ECO:0000313" key="3">
    <source>
        <dbReference type="Proteomes" id="UP000019243"/>
    </source>
</evidence>
<feature type="region of interest" description="Disordered" evidence="1">
    <location>
        <begin position="29"/>
        <end position="65"/>
    </location>
</feature>
<evidence type="ECO:0000313" key="2">
    <source>
        <dbReference type="EMBL" id="EUJ42164.1"/>
    </source>
</evidence>
<proteinExistence type="predicted"/>